<feature type="compositionally biased region" description="Acidic residues" evidence="9">
    <location>
        <begin position="320"/>
        <end position="329"/>
    </location>
</feature>
<evidence type="ECO:0000256" key="5">
    <source>
        <dbReference type="ARBA" id="ARBA00022989"/>
    </source>
</evidence>
<keyword evidence="4 8" id="KW-0812">Transmembrane</keyword>
<comment type="pathway">
    <text evidence="2">Lipid metabolism; sphingolipid metabolism.</text>
</comment>
<comment type="caution">
    <text evidence="12">The sequence shown here is derived from an EMBL/GenBank/DDBJ whole genome shotgun (WGS) entry which is preliminary data.</text>
</comment>
<sequence length="596" mass="67760">MLHTVSEWLWWEHLWLPEKVSWSDMEDSEGCVYAKASQLYAALPCALCLLLVRFLFERYLAIPLADLWGVRDRVRLTAETNPVLEKHFCSQARVLSQKPWLYNLKEVWAGFPKQSMLPSQYYYYLLEMGFYLSLLLSLTFDVKRKDFKEQVTHHIATLTLLSFSWISNYIRIGTLVMACHDSADILLEGAKVFNYAKWQRTANTMFVVFTALFTLTRLVIFPFWLIHCTWVYPLEEFAPFFGYYFFNILHLYWAVLISRMLLKLIFSKVCLQVLLCIFMYVKERNENAAHFSNVSQESWDCPYLNVSLWHISVLQLEGDDRSDEEEDDSDSPKERNNKLSHINGSGARGRGANVDFLKQHILSPVDLTVTTDGRLHFGDVVMLVNMGGEERDCSALSINADVNSFNKIPTPGIISPCGVVAGRGIQACPRTAFIITSVDGSPEGSTLHFDQSFALKTTSGFARGCAKKSRLQEVNLEDGSSFLSWWKIVHFDPQERLEYEGQPVPANMSVLIIHCKTNQALAVLGDHVTVVPSCRNTYGKEYEMTAHTFLDSHKAEQDNNRWTLCTSDPAGEGLVLLTHPQLGAPNKVLTQADPGI</sequence>
<comment type="pathway">
    <text evidence="3">Sphingolipid metabolism.</text>
</comment>
<evidence type="ECO:0000256" key="4">
    <source>
        <dbReference type="ARBA" id="ARBA00022692"/>
    </source>
</evidence>
<dbReference type="GO" id="GO:0050291">
    <property type="term" value="F:sphingosine N-acyltransferase activity"/>
    <property type="evidence" value="ECO:0007669"/>
    <property type="project" value="InterPro"/>
</dbReference>
<feature type="region of interest" description="Disordered" evidence="9">
    <location>
        <begin position="320"/>
        <end position="346"/>
    </location>
</feature>
<gene>
    <name evidence="12" type="ORF">F7725_022826</name>
</gene>
<comment type="catalytic activity">
    <reaction evidence="7">
        <text>sphinganine + octadecanoyl-CoA = N-(octadecanoyl)-sphinganine + CoA + H(+)</text>
        <dbReference type="Rhea" id="RHEA:36547"/>
        <dbReference type="ChEBI" id="CHEBI:15378"/>
        <dbReference type="ChEBI" id="CHEBI:57287"/>
        <dbReference type="ChEBI" id="CHEBI:57394"/>
        <dbReference type="ChEBI" id="CHEBI:57817"/>
        <dbReference type="ChEBI" id="CHEBI:67033"/>
    </reaction>
    <physiologicalReaction direction="left-to-right" evidence="7">
        <dbReference type="Rhea" id="RHEA:36548"/>
    </physiologicalReaction>
</comment>
<organism evidence="12 13">
    <name type="scientific">Dissostichus mawsoni</name>
    <name type="common">Antarctic cod</name>
    <dbReference type="NCBI Taxonomy" id="36200"/>
    <lineage>
        <taxon>Eukaryota</taxon>
        <taxon>Metazoa</taxon>
        <taxon>Chordata</taxon>
        <taxon>Craniata</taxon>
        <taxon>Vertebrata</taxon>
        <taxon>Euteleostomi</taxon>
        <taxon>Actinopterygii</taxon>
        <taxon>Neopterygii</taxon>
        <taxon>Teleostei</taxon>
        <taxon>Neoteleostei</taxon>
        <taxon>Acanthomorphata</taxon>
        <taxon>Eupercaria</taxon>
        <taxon>Perciformes</taxon>
        <taxon>Notothenioidei</taxon>
        <taxon>Nototheniidae</taxon>
        <taxon>Dissostichus</taxon>
    </lineage>
</organism>
<evidence type="ECO:0000313" key="13">
    <source>
        <dbReference type="Proteomes" id="UP000518266"/>
    </source>
</evidence>
<feature type="transmembrane region" description="Helical" evidence="10">
    <location>
        <begin position="121"/>
        <end position="140"/>
    </location>
</feature>
<keyword evidence="6 8" id="KW-0472">Membrane</keyword>
<evidence type="ECO:0000256" key="6">
    <source>
        <dbReference type="ARBA" id="ARBA00023136"/>
    </source>
</evidence>
<dbReference type="UniPathway" id="UPA00222"/>
<evidence type="ECO:0000256" key="1">
    <source>
        <dbReference type="ARBA" id="ARBA00004141"/>
    </source>
</evidence>
<comment type="subcellular location">
    <subcellularLocation>
        <location evidence="1">Membrane</location>
        <topology evidence="1">Multi-pass membrane protein</topology>
    </subcellularLocation>
</comment>
<feature type="transmembrane region" description="Helical" evidence="10">
    <location>
        <begin position="264"/>
        <end position="281"/>
    </location>
</feature>
<dbReference type="PANTHER" id="PTHR12560:SF62">
    <property type="entry name" value="CERAMIDE SYNTHASE 3 ISOFORM X1"/>
    <property type="match status" value="1"/>
</dbReference>
<evidence type="ECO:0000256" key="9">
    <source>
        <dbReference type="SAM" id="MobiDB-lite"/>
    </source>
</evidence>
<keyword evidence="13" id="KW-1185">Reference proteome</keyword>
<dbReference type="Pfam" id="PF03798">
    <property type="entry name" value="TRAM_LAG1_CLN8"/>
    <property type="match status" value="1"/>
</dbReference>
<evidence type="ECO:0000259" key="11">
    <source>
        <dbReference type="PROSITE" id="PS50922"/>
    </source>
</evidence>
<keyword evidence="5 10" id="KW-1133">Transmembrane helix</keyword>
<dbReference type="SMART" id="SM00724">
    <property type="entry name" value="TLC"/>
    <property type="match status" value="1"/>
</dbReference>
<protein>
    <recommendedName>
        <fullName evidence="11">TLC domain-containing protein</fullName>
    </recommendedName>
</protein>
<feature type="domain" description="TLC" evidence="11">
    <location>
        <begin position="78"/>
        <end position="266"/>
    </location>
</feature>
<feature type="transmembrane region" description="Helical" evidence="10">
    <location>
        <begin position="237"/>
        <end position="257"/>
    </location>
</feature>
<feature type="transmembrane region" description="Helical" evidence="10">
    <location>
        <begin position="205"/>
        <end position="225"/>
    </location>
</feature>
<reference evidence="12 13" key="1">
    <citation type="submission" date="2020-03" db="EMBL/GenBank/DDBJ databases">
        <title>Dissostichus mawsoni Genome sequencing and assembly.</title>
        <authorList>
            <person name="Park H."/>
        </authorList>
    </citation>
    <scope>NUCLEOTIDE SEQUENCE [LARGE SCALE GENOMIC DNA]</scope>
    <source>
        <strain evidence="12">DM0001</strain>
        <tissue evidence="12">Muscle</tissue>
    </source>
</reference>
<dbReference type="Pfam" id="PF24569">
    <property type="entry name" value="CFAP161"/>
    <property type="match status" value="2"/>
</dbReference>
<evidence type="ECO:0000256" key="7">
    <source>
        <dbReference type="ARBA" id="ARBA00049036"/>
    </source>
</evidence>
<dbReference type="OrthoDB" id="2126411at2759"/>
<dbReference type="Proteomes" id="UP000518266">
    <property type="component" value="Unassembled WGS sequence"/>
</dbReference>
<evidence type="ECO:0000313" key="12">
    <source>
        <dbReference type="EMBL" id="KAF3854771.1"/>
    </source>
</evidence>
<feature type="transmembrane region" description="Helical" evidence="10">
    <location>
        <begin position="39"/>
        <end position="56"/>
    </location>
</feature>
<dbReference type="EMBL" id="JAAKFY010000007">
    <property type="protein sequence ID" value="KAF3854771.1"/>
    <property type="molecule type" value="Genomic_DNA"/>
</dbReference>
<evidence type="ECO:0000256" key="10">
    <source>
        <dbReference type="SAM" id="Phobius"/>
    </source>
</evidence>
<dbReference type="InterPro" id="IPR016439">
    <property type="entry name" value="Lag1/Lac1-like"/>
</dbReference>
<dbReference type="PANTHER" id="PTHR12560">
    <property type="entry name" value="LONGEVITY ASSURANCE FACTOR 1 LAG1"/>
    <property type="match status" value="1"/>
</dbReference>
<name>A0A7J5Z0Y6_DISMA</name>
<evidence type="ECO:0000256" key="2">
    <source>
        <dbReference type="ARBA" id="ARBA00004760"/>
    </source>
</evidence>
<evidence type="ECO:0000256" key="8">
    <source>
        <dbReference type="PROSITE-ProRule" id="PRU00205"/>
    </source>
</evidence>
<accession>A0A7J5Z0Y6</accession>
<dbReference type="GO" id="GO:0016020">
    <property type="term" value="C:membrane"/>
    <property type="evidence" value="ECO:0007669"/>
    <property type="project" value="UniProtKB-SubCell"/>
</dbReference>
<dbReference type="InterPro" id="IPR006634">
    <property type="entry name" value="TLC-dom"/>
</dbReference>
<dbReference type="InterPro" id="IPR055325">
    <property type="entry name" value="CF161"/>
</dbReference>
<proteinExistence type="predicted"/>
<dbReference type="PROSITE" id="PS50922">
    <property type="entry name" value="TLC"/>
    <property type="match status" value="1"/>
</dbReference>
<dbReference type="GO" id="GO:0046513">
    <property type="term" value="P:ceramide biosynthetic process"/>
    <property type="evidence" value="ECO:0007669"/>
    <property type="project" value="InterPro"/>
</dbReference>
<evidence type="ECO:0000256" key="3">
    <source>
        <dbReference type="ARBA" id="ARBA00004991"/>
    </source>
</evidence>
<dbReference type="AlphaFoldDB" id="A0A7J5Z0Y6"/>